<dbReference type="PANTHER" id="PTHR48111:SF22">
    <property type="entry name" value="REGULATOR OF RPOS"/>
    <property type="match status" value="1"/>
</dbReference>
<dbReference type="Gene3D" id="6.10.250.690">
    <property type="match status" value="1"/>
</dbReference>
<evidence type="ECO:0000256" key="7">
    <source>
        <dbReference type="PROSITE-ProRule" id="PRU01091"/>
    </source>
</evidence>
<accession>A0ABT6YEY2</accession>
<dbReference type="PROSITE" id="PS50110">
    <property type="entry name" value="RESPONSE_REGULATORY"/>
    <property type="match status" value="1"/>
</dbReference>
<evidence type="ECO:0000256" key="2">
    <source>
        <dbReference type="ARBA" id="ARBA00023012"/>
    </source>
</evidence>
<keyword evidence="11" id="KW-1185">Reference proteome</keyword>
<evidence type="ECO:0000256" key="4">
    <source>
        <dbReference type="ARBA" id="ARBA00023125"/>
    </source>
</evidence>
<keyword evidence="2" id="KW-0902">Two-component regulatory system</keyword>
<keyword evidence="3" id="KW-0805">Transcription regulation</keyword>
<feature type="domain" description="OmpR/PhoB-type" evidence="9">
    <location>
        <begin position="126"/>
        <end position="224"/>
    </location>
</feature>
<evidence type="ECO:0000256" key="6">
    <source>
        <dbReference type="PROSITE-ProRule" id="PRU00169"/>
    </source>
</evidence>
<proteinExistence type="predicted"/>
<evidence type="ECO:0000259" key="8">
    <source>
        <dbReference type="PROSITE" id="PS50110"/>
    </source>
</evidence>
<dbReference type="CDD" id="cd00383">
    <property type="entry name" value="trans_reg_C"/>
    <property type="match status" value="1"/>
</dbReference>
<evidence type="ECO:0000313" key="11">
    <source>
        <dbReference type="Proteomes" id="UP001236507"/>
    </source>
</evidence>
<sequence length="225" mass="25329">MKLLLIEDEAKTVQSLSKGLKESGFEVDYCYDGLIGKHLAKKNTYDVIVTDIIMPGLNGIELCKELRKEGLTTPILMLTALGDLQDKVVGFDAGADDYLVKPFEFVELLARIRALSRRSTGVSIHKNTLTFMDLEMNLDSKVVLRSGVKIPLTAKEFELLEMLLRNQGKVLSKVEIAEKVWDVSFDTGTNVIEVYINLLRKKVDKDFPQKLIHNVYGMGYVLKSE</sequence>
<dbReference type="SUPFAM" id="SSF52172">
    <property type="entry name" value="CheY-like"/>
    <property type="match status" value="1"/>
</dbReference>
<dbReference type="InterPro" id="IPR001789">
    <property type="entry name" value="Sig_transdc_resp-reg_receiver"/>
</dbReference>
<feature type="DNA-binding region" description="OmpR/PhoB-type" evidence="7">
    <location>
        <begin position="126"/>
        <end position="224"/>
    </location>
</feature>
<keyword evidence="1 6" id="KW-0597">Phosphoprotein</keyword>
<evidence type="ECO:0000256" key="1">
    <source>
        <dbReference type="ARBA" id="ARBA00022553"/>
    </source>
</evidence>
<dbReference type="PROSITE" id="PS51755">
    <property type="entry name" value="OMPR_PHOB"/>
    <property type="match status" value="1"/>
</dbReference>
<evidence type="ECO:0000256" key="5">
    <source>
        <dbReference type="ARBA" id="ARBA00023163"/>
    </source>
</evidence>
<dbReference type="Gene3D" id="3.40.50.2300">
    <property type="match status" value="1"/>
</dbReference>
<dbReference type="PANTHER" id="PTHR48111">
    <property type="entry name" value="REGULATOR OF RPOS"/>
    <property type="match status" value="1"/>
</dbReference>
<evidence type="ECO:0000313" key="10">
    <source>
        <dbReference type="EMBL" id="MDI9862157.1"/>
    </source>
</evidence>
<protein>
    <submittedName>
        <fullName evidence="10">Response regulator transcription factor</fullName>
    </submittedName>
</protein>
<dbReference type="Pfam" id="PF00486">
    <property type="entry name" value="Trans_reg_C"/>
    <property type="match status" value="1"/>
</dbReference>
<comment type="caution">
    <text evidence="10">The sequence shown here is derived from an EMBL/GenBank/DDBJ whole genome shotgun (WGS) entry which is preliminary data.</text>
</comment>
<reference evidence="10 11" key="1">
    <citation type="submission" date="2023-05" db="EMBL/GenBank/DDBJ databases">
        <title>Novel species of genus Flectobacillus isolated from stream in China.</title>
        <authorList>
            <person name="Lu H."/>
        </authorList>
    </citation>
    <scope>NUCLEOTIDE SEQUENCE [LARGE SCALE GENOMIC DNA]</scope>
    <source>
        <strain evidence="10 11">KCTC 42575</strain>
    </source>
</reference>
<dbReference type="Pfam" id="PF00072">
    <property type="entry name" value="Response_reg"/>
    <property type="match status" value="1"/>
</dbReference>
<dbReference type="InterPro" id="IPR039420">
    <property type="entry name" value="WalR-like"/>
</dbReference>
<dbReference type="EMBL" id="JASHIF010000026">
    <property type="protein sequence ID" value="MDI9862157.1"/>
    <property type="molecule type" value="Genomic_DNA"/>
</dbReference>
<evidence type="ECO:0000256" key="3">
    <source>
        <dbReference type="ARBA" id="ARBA00023015"/>
    </source>
</evidence>
<keyword evidence="4 7" id="KW-0238">DNA-binding</keyword>
<dbReference type="InterPro" id="IPR016032">
    <property type="entry name" value="Sig_transdc_resp-reg_C-effctor"/>
</dbReference>
<evidence type="ECO:0000259" key="9">
    <source>
        <dbReference type="PROSITE" id="PS51755"/>
    </source>
</evidence>
<dbReference type="SUPFAM" id="SSF46894">
    <property type="entry name" value="C-terminal effector domain of the bipartite response regulators"/>
    <property type="match status" value="1"/>
</dbReference>
<dbReference type="InterPro" id="IPR001867">
    <property type="entry name" value="OmpR/PhoB-type_DNA-bd"/>
</dbReference>
<dbReference type="InterPro" id="IPR036388">
    <property type="entry name" value="WH-like_DNA-bd_sf"/>
</dbReference>
<organism evidence="10 11">
    <name type="scientific">Flectobacillus roseus</name>
    <dbReference type="NCBI Taxonomy" id="502259"/>
    <lineage>
        <taxon>Bacteria</taxon>
        <taxon>Pseudomonadati</taxon>
        <taxon>Bacteroidota</taxon>
        <taxon>Cytophagia</taxon>
        <taxon>Cytophagales</taxon>
        <taxon>Flectobacillaceae</taxon>
        <taxon>Flectobacillus</taxon>
    </lineage>
</organism>
<dbReference type="CDD" id="cd19935">
    <property type="entry name" value="REC_OmpR_CusR-like"/>
    <property type="match status" value="1"/>
</dbReference>
<keyword evidence="5" id="KW-0804">Transcription</keyword>
<dbReference type="SMART" id="SM00448">
    <property type="entry name" value="REC"/>
    <property type="match status" value="1"/>
</dbReference>
<dbReference type="RefSeq" id="WP_283346437.1">
    <property type="nucleotide sequence ID" value="NZ_JASHIF010000026.1"/>
</dbReference>
<dbReference type="Proteomes" id="UP001236507">
    <property type="component" value="Unassembled WGS sequence"/>
</dbReference>
<gene>
    <name evidence="10" type="ORF">QM524_23235</name>
</gene>
<feature type="modified residue" description="4-aspartylphosphate" evidence="6">
    <location>
        <position position="51"/>
    </location>
</feature>
<dbReference type="InterPro" id="IPR011006">
    <property type="entry name" value="CheY-like_superfamily"/>
</dbReference>
<feature type="domain" description="Response regulatory" evidence="8">
    <location>
        <begin position="2"/>
        <end position="116"/>
    </location>
</feature>
<dbReference type="Gene3D" id="1.10.10.10">
    <property type="entry name" value="Winged helix-like DNA-binding domain superfamily/Winged helix DNA-binding domain"/>
    <property type="match status" value="1"/>
</dbReference>
<dbReference type="SMART" id="SM00862">
    <property type="entry name" value="Trans_reg_C"/>
    <property type="match status" value="1"/>
</dbReference>
<name>A0ABT6YEY2_9BACT</name>